<dbReference type="Proteomes" id="UP000190857">
    <property type="component" value="Unassembled WGS sequence"/>
</dbReference>
<dbReference type="NCBIfam" id="TIGR02611">
    <property type="entry name" value="TIGR02611 family protein"/>
    <property type="match status" value="1"/>
</dbReference>
<reference evidence="2 3" key="1">
    <citation type="submission" date="2017-02" db="EMBL/GenBank/DDBJ databases">
        <authorList>
            <person name="Peterson S.W."/>
        </authorList>
    </citation>
    <scope>NUCLEOTIDE SEQUENCE [LARGE SCALE GENOMIC DNA]</scope>
    <source>
        <strain evidence="2 3">VKM Ac-2059</strain>
    </source>
</reference>
<keyword evidence="1" id="KW-0812">Transmembrane</keyword>
<feature type="transmembrane region" description="Helical" evidence="1">
    <location>
        <begin position="68"/>
        <end position="86"/>
    </location>
</feature>
<evidence type="ECO:0000313" key="3">
    <source>
        <dbReference type="Proteomes" id="UP000190857"/>
    </source>
</evidence>
<protein>
    <submittedName>
        <fullName evidence="2">TIGR02611 family protein</fullName>
    </submittedName>
</protein>
<dbReference type="RefSeq" id="WP_234991220.1">
    <property type="nucleotide sequence ID" value="NZ_FUZP01000003.1"/>
</dbReference>
<evidence type="ECO:0000313" key="2">
    <source>
        <dbReference type="EMBL" id="SKC67497.1"/>
    </source>
</evidence>
<gene>
    <name evidence="2" type="ORF">SAMN06309945_2518</name>
</gene>
<accession>A0A1T5KUX8</accession>
<keyword evidence="3" id="KW-1185">Reference proteome</keyword>
<evidence type="ECO:0000256" key="1">
    <source>
        <dbReference type="SAM" id="Phobius"/>
    </source>
</evidence>
<sequence>MDERQQQMSRDIAIGENPRQPLRQFLRALRAHLDKGPWARAAYRVAVALIGGTVVVVGLIMVPLPGPGWLVVFLGFAILGTEFAWAKKVAAFVKRQLARFWAWYNARRARKRAGAAA</sequence>
<organism evidence="2 3">
    <name type="scientific">Okibacterium fritillariae</name>
    <dbReference type="NCBI Taxonomy" id="123320"/>
    <lineage>
        <taxon>Bacteria</taxon>
        <taxon>Bacillati</taxon>
        <taxon>Actinomycetota</taxon>
        <taxon>Actinomycetes</taxon>
        <taxon>Micrococcales</taxon>
        <taxon>Microbacteriaceae</taxon>
        <taxon>Okibacterium</taxon>
    </lineage>
</organism>
<keyword evidence="1" id="KW-1133">Transmembrane helix</keyword>
<proteinExistence type="predicted"/>
<keyword evidence="1" id="KW-0472">Membrane</keyword>
<dbReference type="InterPro" id="IPR019099">
    <property type="entry name" value="Uncharacterised_PGPGW_TM"/>
</dbReference>
<dbReference type="AlphaFoldDB" id="A0A1T5KUX8"/>
<name>A0A1T5KUX8_9MICO</name>
<dbReference type="InterPro" id="IPR013434">
    <property type="entry name" value="CHP02611"/>
</dbReference>
<feature type="transmembrane region" description="Helical" evidence="1">
    <location>
        <begin position="41"/>
        <end position="62"/>
    </location>
</feature>
<dbReference type="Pfam" id="PF09656">
    <property type="entry name" value="PGPGW"/>
    <property type="match status" value="1"/>
</dbReference>
<dbReference type="EMBL" id="FUZP01000003">
    <property type="protein sequence ID" value="SKC67497.1"/>
    <property type="molecule type" value="Genomic_DNA"/>
</dbReference>
<dbReference type="STRING" id="123320.SAMN06309945_2518"/>